<feature type="transmembrane region" description="Helical" evidence="1">
    <location>
        <begin position="12"/>
        <end position="36"/>
    </location>
</feature>
<keyword evidence="1" id="KW-0812">Transmembrane</keyword>
<sequence>MKFLFLAGTDVTGAFVMLFLLIGFGLGVFFLCKYLFARIFNQFSQKRIVLLSVLSAMVLGPVILITLFWTLMGIFVG</sequence>
<dbReference type="EMBL" id="FQWQ01000002">
    <property type="protein sequence ID" value="SHH21414.1"/>
    <property type="molecule type" value="Genomic_DNA"/>
</dbReference>
<dbReference type="RefSeq" id="WP_073135883.1">
    <property type="nucleotide sequence ID" value="NZ_FQWQ01000002.1"/>
</dbReference>
<accession>A0A1M5R4U4</accession>
<keyword evidence="1" id="KW-0472">Membrane</keyword>
<dbReference type="AlphaFoldDB" id="A0A1M5R4U4"/>
<evidence type="ECO:0000313" key="2">
    <source>
        <dbReference type="EMBL" id="SHH21414.1"/>
    </source>
</evidence>
<keyword evidence="3" id="KW-1185">Reference proteome</keyword>
<protein>
    <submittedName>
        <fullName evidence="2">Uncharacterized protein</fullName>
    </submittedName>
</protein>
<evidence type="ECO:0000256" key="1">
    <source>
        <dbReference type="SAM" id="Phobius"/>
    </source>
</evidence>
<dbReference type="Proteomes" id="UP000184212">
    <property type="component" value="Unassembled WGS sequence"/>
</dbReference>
<name>A0A1M5R4U4_9BACT</name>
<evidence type="ECO:0000313" key="3">
    <source>
        <dbReference type="Proteomes" id="UP000184212"/>
    </source>
</evidence>
<reference evidence="2 3" key="1">
    <citation type="submission" date="2016-11" db="EMBL/GenBank/DDBJ databases">
        <authorList>
            <person name="Jaros S."/>
            <person name="Januszkiewicz K."/>
            <person name="Wedrychowicz H."/>
        </authorList>
    </citation>
    <scope>NUCLEOTIDE SEQUENCE [LARGE SCALE GENOMIC DNA]</scope>
    <source>
        <strain evidence="2 3">DSM 24574</strain>
    </source>
</reference>
<organism evidence="2 3">
    <name type="scientific">Chryseolinea serpens</name>
    <dbReference type="NCBI Taxonomy" id="947013"/>
    <lineage>
        <taxon>Bacteria</taxon>
        <taxon>Pseudomonadati</taxon>
        <taxon>Bacteroidota</taxon>
        <taxon>Cytophagia</taxon>
        <taxon>Cytophagales</taxon>
        <taxon>Fulvivirgaceae</taxon>
        <taxon>Chryseolinea</taxon>
    </lineage>
</organism>
<keyword evidence="1" id="KW-1133">Transmembrane helix</keyword>
<feature type="transmembrane region" description="Helical" evidence="1">
    <location>
        <begin position="48"/>
        <end position="76"/>
    </location>
</feature>
<gene>
    <name evidence="2" type="ORF">SAMN04488109_3196</name>
</gene>
<proteinExistence type="predicted"/>